<keyword evidence="3 5" id="KW-1133">Transmembrane helix</keyword>
<dbReference type="GO" id="GO:0005886">
    <property type="term" value="C:plasma membrane"/>
    <property type="evidence" value="ECO:0007669"/>
    <property type="project" value="TreeGrafter"/>
</dbReference>
<accession>A0AAC9RSD2</accession>
<protein>
    <recommendedName>
        <fullName evidence="8">C4-dicarboxylate ABC transporter</fullName>
    </recommendedName>
</protein>
<name>A0AAC9RSD2_9STAP</name>
<feature type="transmembrane region" description="Helical" evidence="5">
    <location>
        <begin position="135"/>
        <end position="153"/>
    </location>
</feature>
<evidence type="ECO:0000313" key="6">
    <source>
        <dbReference type="EMBL" id="ARJ50801.1"/>
    </source>
</evidence>
<evidence type="ECO:0000256" key="1">
    <source>
        <dbReference type="ARBA" id="ARBA00004141"/>
    </source>
</evidence>
<feature type="transmembrane region" description="Helical" evidence="5">
    <location>
        <begin position="74"/>
        <end position="96"/>
    </location>
</feature>
<keyword evidence="4 5" id="KW-0472">Membrane</keyword>
<reference evidence="6 7" key="1">
    <citation type="submission" date="2017-04" db="EMBL/GenBank/DDBJ databases">
        <authorList>
            <person name="Veseli I.A."/>
            <person name="Tang C."/>
            <person name="Pombert J.-F."/>
        </authorList>
    </citation>
    <scope>NUCLEOTIDE SEQUENCE [LARGE SCALE GENOMIC DNA]</scope>
    <source>
        <strain evidence="6 7">ATCC 700373</strain>
    </source>
</reference>
<dbReference type="Gene3D" id="1.50.10.150">
    <property type="entry name" value="Voltage-dependent anion channel"/>
    <property type="match status" value="1"/>
</dbReference>
<dbReference type="CDD" id="cd09325">
    <property type="entry name" value="TDT_C4-dicarb_trans"/>
    <property type="match status" value="1"/>
</dbReference>
<feature type="transmembrane region" description="Helical" evidence="5">
    <location>
        <begin position="40"/>
        <end position="62"/>
    </location>
</feature>
<dbReference type="Pfam" id="PF03595">
    <property type="entry name" value="SLAC1"/>
    <property type="match status" value="1"/>
</dbReference>
<dbReference type="InterPro" id="IPR038665">
    <property type="entry name" value="Voltage-dep_anion_channel_sf"/>
</dbReference>
<gene>
    <name evidence="6" type="ORF">B5P37_05445</name>
</gene>
<sequence>MMDKKRWIQYLEVIPLPMSGLMLALLSCGIFLSSLQWDDIAFVFVCLASLIALLLHLKVFLVPQDCLQQLHQPVILSVFPTFSMSMMLFCVLLHALPAFEQLSLVLWGAAIVLHTVLSIKFIIKMVFKTSLSMETLFPSWFIPFVGFGMITVTAPHFNAIILGQWMLWISFIGYLILLPFIVAKIVIYRDLVEGFKPLIIILSTPGSLCLAGYFVVVEQHHYGFVIILYTISQLSYFIAIAHLPQLLKLPFYPSYAAFTFPLVISATVSNSVWQLGVIHHPLFGGLVVFELSLAFVMVIYVLYRYSAYLYRSWRTVTMNISQ</sequence>
<dbReference type="KEGG" id="slz:B5P37_05445"/>
<evidence type="ECO:0000256" key="4">
    <source>
        <dbReference type="ARBA" id="ARBA00023136"/>
    </source>
</evidence>
<evidence type="ECO:0000313" key="7">
    <source>
        <dbReference type="Proteomes" id="UP000242864"/>
    </source>
</evidence>
<dbReference type="InterPro" id="IPR052951">
    <property type="entry name" value="Tellurite_res_ion_channel"/>
</dbReference>
<feature type="transmembrane region" description="Helical" evidence="5">
    <location>
        <begin position="12"/>
        <end position="34"/>
    </location>
</feature>
<dbReference type="GO" id="GO:0046583">
    <property type="term" value="F:monoatomic cation efflux transmembrane transporter activity"/>
    <property type="evidence" value="ECO:0007669"/>
    <property type="project" value="TreeGrafter"/>
</dbReference>
<organism evidence="6 7">
    <name type="scientific">Staphylococcus lutrae</name>
    <dbReference type="NCBI Taxonomy" id="155085"/>
    <lineage>
        <taxon>Bacteria</taxon>
        <taxon>Bacillati</taxon>
        <taxon>Bacillota</taxon>
        <taxon>Bacilli</taxon>
        <taxon>Bacillales</taxon>
        <taxon>Staphylococcaceae</taxon>
        <taxon>Staphylococcus</taxon>
    </lineage>
</organism>
<evidence type="ECO:0000256" key="5">
    <source>
        <dbReference type="SAM" id="Phobius"/>
    </source>
</evidence>
<dbReference type="InterPro" id="IPR004695">
    <property type="entry name" value="SLAC1/Mae1/Ssu1/TehA"/>
</dbReference>
<keyword evidence="2 5" id="KW-0812">Transmembrane</keyword>
<dbReference type="PANTHER" id="PTHR37955:SF1">
    <property type="entry name" value="DEP DOMAIN-CONTAINING PROTEIN"/>
    <property type="match status" value="1"/>
</dbReference>
<dbReference type="PANTHER" id="PTHR37955">
    <property type="entry name" value="TELLURITE RESISTANCE PROTEIN TEHA"/>
    <property type="match status" value="1"/>
</dbReference>
<evidence type="ECO:0000256" key="2">
    <source>
        <dbReference type="ARBA" id="ARBA00022692"/>
    </source>
</evidence>
<evidence type="ECO:0008006" key="8">
    <source>
        <dbReference type="Google" id="ProtNLM"/>
    </source>
</evidence>
<proteinExistence type="predicted"/>
<dbReference type="AlphaFoldDB" id="A0AAC9RSD2"/>
<feature type="transmembrane region" description="Helical" evidence="5">
    <location>
        <begin position="102"/>
        <end position="123"/>
    </location>
</feature>
<comment type="subcellular location">
    <subcellularLocation>
        <location evidence="1">Membrane</location>
        <topology evidence="1">Multi-pass membrane protein</topology>
    </subcellularLocation>
</comment>
<dbReference type="EMBL" id="CP020773">
    <property type="protein sequence ID" value="ARJ50801.1"/>
    <property type="molecule type" value="Genomic_DNA"/>
</dbReference>
<dbReference type="Proteomes" id="UP000242864">
    <property type="component" value="Chromosome"/>
</dbReference>
<evidence type="ECO:0000256" key="3">
    <source>
        <dbReference type="ARBA" id="ARBA00022989"/>
    </source>
</evidence>
<dbReference type="PROSITE" id="PS51257">
    <property type="entry name" value="PROKAR_LIPOPROTEIN"/>
    <property type="match status" value="1"/>
</dbReference>
<feature type="transmembrane region" description="Helical" evidence="5">
    <location>
        <begin position="255"/>
        <end position="276"/>
    </location>
</feature>
<feature type="transmembrane region" description="Helical" evidence="5">
    <location>
        <begin position="165"/>
        <end position="186"/>
    </location>
</feature>
<feature type="transmembrane region" description="Helical" evidence="5">
    <location>
        <begin position="282"/>
        <end position="303"/>
    </location>
</feature>
<feature type="transmembrane region" description="Helical" evidence="5">
    <location>
        <begin position="222"/>
        <end position="243"/>
    </location>
</feature>
<keyword evidence="7" id="KW-1185">Reference proteome</keyword>
<feature type="transmembrane region" description="Helical" evidence="5">
    <location>
        <begin position="198"/>
        <end position="216"/>
    </location>
</feature>